<dbReference type="AlphaFoldDB" id="A0AAN7VDP4"/>
<dbReference type="GO" id="GO:0006508">
    <property type="term" value="P:proteolysis"/>
    <property type="evidence" value="ECO:0007669"/>
    <property type="project" value="InterPro"/>
</dbReference>
<organism evidence="7 8">
    <name type="scientific">Pyrocoelia pectoralis</name>
    <dbReference type="NCBI Taxonomy" id="417401"/>
    <lineage>
        <taxon>Eukaryota</taxon>
        <taxon>Metazoa</taxon>
        <taxon>Ecdysozoa</taxon>
        <taxon>Arthropoda</taxon>
        <taxon>Hexapoda</taxon>
        <taxon>Insecta</taxon>
        <taxon>Pterygota</taxon>
        <taxon>Neoptera</taxon>
        <taxon>Endopterygota</taxon>
        <taxon>Coleoptera</taxon>
        <taxon>Polyphaga</taxon>
        <taxon>Elateriformia</taxon>
        <taxon>Elateroidea</taxon>
        <taxon>Lampyridae</taxon>
        <taxon>Lampyrinae</taxon>
        <taxon>Pyrocoelia</taxon>
    </lineage>
</organism>
<dbReference type="EMBL" id="JAVRBK010000003">
    <property type="protein sequence ID" value="KAK5646380.1"/>
    <property type="molecule type" value="Genomic_DNA"/>
</dbReference>
<dbReference type="GO" id="GO:0008236">
    <property type="term" value="F:serine-type peptidase activity"/>
    <property type="evidence" value="ECO:0007669"/>
    <property type="project" value="InterPro"/>
</dbReference>
<keyword evidence="8" id="KW-1185">Reference proteome</keyword>
<sequence>MVLKITLLLVFLYSCVEKGKSSNGTLEAYGLDDYLDGIFKDKGWNGTWVSDSDFIVKDSENNIHKVNVQRNEAEILIDAGVIKEYRGSSISVRGDFKYALIKYNTKAIFRHSRTAQYTVYDIENKKFHHLHNKKHLQIAQWSPNGTGLVYIFQNNIYYAATIKDILKPRQITEDGKIGILFNGIPDWVYEEEVLSSGSAFWFSPSGRYLAFATFDDQYVIDYHYMVYGNPGDIKDQYPAVVSLKYPKAGTRNPTVKVKYVDLDEPSSKVVGLPGIIPIDVVSSDYILQDVSWANDSNIVAVSLNRLQNVAAVFGCNIIKEFCYEVYTSRQSGGWLEIKAPIIIDKGSKYLILSPESEGKDFYKHLSIVYGLNISLRKRLTFGRRVVDSIYGYDEERGLIYYVGTVKDKSYQQHVYVYNLTGNTENCLTCDIQTPEGLCQVASAAFSKNFSYITQICSGPGPKLVQVQHLETRKYFVWEDNNIVREKLAKKLQPIKKTLKVPLIGGLHANVRLLLPPALNENEDKKYPLIVNVYAGPNSNRVSDKYSHGIENYFVTNHSYIYAFIDGRGSGKNGNKLLFQIYRKLGTVEIEDQIEVTRYLQKHYKFIDADKTAIWGWSYGGFAALLALARDTSNVFKLGIAVAPVTSFIYYDSIYTERYMGLPTEEDNAIGYQNAEIMSQIEGLRHKLFYIFHGNADDNVHYQQSMMLSKALERADIRFFQQSYPDESHSLVHVHRHLFHTISKFFDYGFKNQHLKTWKLRKTKMTDTNSTVLLNNKTAV</sequence>
<keyword evidence="2" id="KW-0325">Glycoprotein</keyword>
<feature type="domain" description="Dipeptidylpeptidase IV N-terminal" evidence="6">
    <location>
        <begin position="95"/>
        <end position="460"/>
    </location>
</feature>
<dbReference type="GO" id="GO:0008239">
    <property type="term" value="F:dipeptidyl-peptidase activity"/>
    <property type="evidence" value="ECO:0007669"/>
    <property type="project" value="TreeGrafter"/>
</dbReference>
<dbReference type="SUPFAM" id="SSF82171">
    <property type="entry name" value="DPP6 N-terminal domain-like"/>
    <property type="match status" value="1"/>
</dbReference>
<dbReference type="InterPro" id="IPR001375">
    <property type="entry name" value="Peptidase_S9_cat"/>
</dbReference>
<proteinExistence type="inferred from homology"/>
<evidence type="ECO:0000259" key="5">
    <source>
        <dbReference type="Pfam" id="PF00326"/>
    </source>
</evidence>
<keyword evidence="4" id="KW-0732">Signal</keyword>
<dbReference type="PANTHER" id="PTHR11731">
    <property type="entry name" value="PROTEASE FAMILY S9B,C DIPEPTIDYL-PEPTIDASE IV-RELATED"/>
    <property type="match status" value="1"/>
</dbReference>
<feature type="chain" id="PRO_5042884510" description="Venom dipeptidyl peptidase 4" evidence="4">
    <location>
        <begin position="22"/>
        <end position="779"/>
    </location>
</feature>
<dbReference type="FunFam" id="3.40.50.1820:FF:000003">
    <property type="entry name" value="Dipeptidyl peptidase 4"/>
    <property type="match status" value="1"/>
</dbReference>
<protein>
    <recommendedName>
        <fullName evidence="3">Venom dipeptidyl peptidase 4</fullName>
    </recommendedName>
</protein>
<feature type="domain" description="Peptidase S9 prolyl oligopeptidase catalytic" evidence="5">
    <location>
        <begin position="550"/>
        <end position="750"/>
    </location>
</feature>
<dbReference type="PANTHER" id="PTHR11731:SF154">
    <property type="entry name" value="VENOM DIPEPTIDYL PEPTIDASE 4-LIKE PROTEIN"/>
    <property type="match status" value="1"/>
</dbReference>
<evidence type="ECO:0000313" key="7">
    <source>
        <dbReference type="EMBL" id="KAK5646380.1"/>
    </source>
</evidence>
<evidence type="ECO:0000259" key="6">
    <source>
        <dbReference type="Pfam" id="PF00930"/>
    </source>
</evidence>
<dbReference type="InterPro" id="IPR002469">
    <property type="entry name" value="Peptidase_S9B_N"/>
</dbReference>
<comment type="similarity">
    <text evidence="1">Belongs to the peptidase S9B family. DPPIV subfamily.</text>
</comment>
<dbReference type="InterPro" id="IPR050278">
    <property type="entry name" value="Serine_Prot_S9B/DPPIV"/>
</dbReference>
<feature type="signal peptide" evidence="4">
    <location>
        <begin position="1"/>
        <end position="21"/>
    </location>
</feature>
<dbReference type="Pfam" id="PF00326">
    <property type="entry name" value="Peptidase_S9"/>
    <property type="match status" value="1"/>
</dbReference>
<dbReference type="PROSITE" id="PS51257">
    <property type="entry name" value="PROKAR_LIPOPROTEIN"/>
    <property type="match status" value="1"/>
</dbReference>
<dbReference type="Pfam" id="PF00930">
    <property type="entry name" value="DPPIV_N"/>
    <property type="match status" value="1"/>
</dbReference>
<dbReference type="InterPro" id="IPR029058">
    <property type="entry name" value="AB_hydrolase_fold"/>
</dbReference>
<accession>A0AAN7VDP4</accession>
<gene>
    <name evidence="7" type="ORF">RI129_004844</name>
</gene>
<evidence type="ECO:0000313" key="8">
    <source>
        <dbReference type="Proteomes" id="UP001329430"/>
    </source>
</evidence>
<reference evidence="7 8" key="1">
    <citation type="journal article" date="2024" name="Insects">
        <title>An Improved Chromosome-Level Genome Assembly of the Firefly Pyrocoelia pectoralis.</title>
        <authorList>
            <person name="Fu X."/>
            <person name="Meyer-Rochow V.B."/>
            <person name="Ballantyne L."/>
            <person name="Zhu X."/>
        </authorList>
    </citation>
    <scope>NUCLEOTIDE SEQUENCE [LARGE SCALE GENOMIC DNA]</scope>
    <source>
        <strain evidence="7">XCY_ONT2</strain>
    </source>
</reference>
<dbReference type="SUPFAM" id="SSF53474">
    <property type="entry name" value="alpha/beta-Hydrolases"/>
    <property type="match status" value="1"/>
</dbReference>
<comment type="caution">
    <text evidence="7">The sequence shown here is derived from an EMBL/GenBank/DDBJ whole genome shotgun (WGS) entry which is preliminary data.</text>
</comment>
<dbReference type="Gene3D" id="3.40.50.1820">
    <property type="entry name" value="alpha/beta hydrolase"/>
    <property type="match status" value="1"/>
</dbReference>
<evidence type="ECO:0000256" key="3">
    <source>
        <dbReference type="ARBA" id="ARBA00072929"/>
    </source>
</evidence>
<dbReference type="GO" id="GO:0005886">
    <property type="term" value="C:plasma membrane"/>
    <property type="evidence" value="ECO:0007669"/>
    <property type="project" value="TreeGrafter"/>
</dbReference>
<dbReference type="Gene3D" id="2.140.10.30">
    <property type="entry name" value="Dipeptidylpeptidase IV, N-terminal domain"/>
    <property type="match status" value="1"/>
</dbReference>
<evidence type="ECO:0000256" key="1">
    <source>
        <dbReference type="ARBA" id="ARBA00010036"/>
    </source>
</evidence>
<evidence type="ECO:0000256" key="2">
    <source>
        <dbReference type="ARBA" id="ARBA00023180"/>
    </source>
</evidence>
<dbReference type="Proteomes" id="UP001329430">
    <property type="component" value="Chromosome 3"/>
</dbReference>
<evidence type="ECO:0000256" key="4">
    <source>
        <dbReference type="SAM" id="SignalP"/>
    </source>
</evidence>
<name>A0AAN7VDP4_9COLE</name>